<feature type="region of interest" description="Disordered" evidence="1">
    <location>
        <begin position="152"/>
        <end position="172"/>
    </location>
</feature>
<dbReference type="AlphaFoldDB" id="A0A917QN68"/>
<reference evidence="2" key="2">
    <citation type="submission" date="2020-09" db="EMBL/GenBank/DDBJ databases">
        <authorList>
            <person name="Sun Q."/>
            <person name="Zhou Y."/>
        </authorList>
    </citation>
    <scope>NUCLEOTIDE SEQUENCE</scope>
    <source>
        <strain evidence="2">CGMCC 4.7278</strain>
    </source>
</reference>
<keyword evidence="3" id="KW-1185">Reference proteome</keyword>
<sequence>MQLHWSTAGARERFPNVSTALLYVALIMSCPPYRGVRHNYSAGGTDIVELRTPTAILRHGKGRVSVIRPGSDGERVLDVPVSDLLKVRLNRRADDAVVIEIYLRHPTPVLTGVPADRTPLPVLLNENDVPAALGIVDRINDQILATQRIDVASPDLTPPAPEEGKSGPTRGDVERAVRRMAPRKEARSAVNALNRFVTPNEYVLETAIATALPPAGVGMGLLAATTDRLLFISVGTGERYAHELPVAAILSARTVEGRSAPGEVDTRHGGSGIDVNDGGRILHFAGLDRADTERVTCAVNFAVRREANDGAPGPADPGVSQLYSEWELLVERHSLGMVDDGQFQRYGRGILRSL</sequence>
<dbReference type="Proteomes" id="UP000612956">
    <property type="component" value="Unassembled WGS sequence"/>
</dbReference>
<name>A0A917QN68_9NOCA</name>
<dbReference type="EMBL" id="BMMW01000003">
    <property type="protein sequence ID" value="GGK60337.1"/>
    <property type="molecule type" value="Genomic_DNA"/>
</dbReference>
<accession>A0A917QN68</accession>
<evidence type="ECO:0000313" key="3">
    <source>
        <dbReference type="Proteomes" id="UP000612956"/>
    </source>
</evidence>
<evidence type="ECO:0000256" key="1">
    <source>
        <dbReference type="SAM" id="MobiDB-lite"/>
    </source>
</evidence>
<reference evidence="2" key="1">
    <citation type="journal article" date="2014" name="Int. J. Syst. Evol. Microbiol.">
        <title>Complete genome sequence of Corynebacterium casei LMG S-19264T (=DSM 44701T), isolated from a smear-ripened cheese.</title>
        <authorList>
            <consortium name="US DOE Joint Genome Institute (JGI-PGF)"/>
            <person name="Walter F."/>
            <person name="Albersmeier A."/>
            <person name="Kalinowski J."/>
            <person name="Ruckert C."/>
        </authorList>
    </citation>
    <scope>NUCLEOTIDE SEQUENCE</scope>
    <source>
        <strain evidence="2">CGMCC 4.7278</strain>
    </source>
</reference>
<evidence type="ECO:0000313" key="2">
    <source>
        <dbReference type="EMBL" id="GGK60337.1"/>
    </source>
</evidence>
<protein>
    <submittedName>
        <fullName evidence="2">Uncharacterized protein</fullName>
    </submittedName>
</protein>
<comment type="caution">
    <text evidence="2">The sequence shown here is derived from an EMBL/GenBank/DDBJ whole genome shotgun (WGS) entry which is preliminary data.</text>
</comment>
<proteinExistence type="predicted"/>
<gene>
    <name evidence="2" type="ORF">GCM10011591_35800</name>
</gene>
<organism evidence="2 3">
    <name type="scientific">Nocardia camponoti</name>
    <dbReference type="NCBI Taxonomy" id="1616106"/>
    <lineage>
        <taxon>Bacteria</taxon>
        <taxon>Bacillati</taxon>
        <taxon>Actinomycetota</taxon>
        <taxon>Actinomycetes</taxon>
        <taxon>Mycobacteriales</taxon>
        <taxon>Nocardiaceae</taxon>
        <taxon>Nocardia</taxon>
    </lineage>
</organism>